<name>A0A7Z8ZS73_9ESCH</name>
<organism evidence="1 2">
    <name type="scientific">Escherichia marmotae</name>
    <dbReference type="NCBI Taxonomy" id="1499973"/>
    <lineage>
        <taxon>Bacteria</taxon>
        <taxon>Pseudomonadati</taxon>
        <taxon>Pseudomonadota</taxon>
        <taxon>Gammaproteobacteria</taxon>
        <taxon>Enterobacterales</taxon>
        <taxon>Enterobacteriaceae</taxon>
        <taxon>Escherichia</taxon>
    </lineage>
</organism>
<dbReference type="AlphaFoldDB" id="A0A7Z8ZS73"/>
<protein>
    <submittedName>
        <fullName evidence="1">Uncharacterized protein</fullName>
    </submittedName>
</protein>
<reference evidence="1 2" key="1">
    <citation type="submission" date="2018-12" db="EMBL/GenBank/DDBJ databases">
        <authorList>
            <consortium name="Pathogen Informatics"/>
        </authorList>
    </citation>
    <scope>NUCLEOTIDE SEQUENCE [LARGE SCALE GENOMIC DNA]</scope>
    <source>
        <strain evidence="1 2">NCTC8196</strain>
    </source>
</reference>
<evidence type="ECO:0000313" key="1">
    <source>
        <dbReference type="EMBL" id="VED81160.1"/>
    </source>
</evidence>
<dbReference type="EMBL" id="LR134270">
    <property type="protein sequence ID" value="VED81160.1"/>
    <property type="molecule type" value="Genomic_DNA"/>
</dbReference>
<dbReference type="RefSeq" id="WP_087892020.1">
    <property type="nucleotide sequence ID" value="NZ_LR134270.1"/>
</dbReference>
<gene>
    <name evidence="1" type="ORF">NCTC8196_03802</name>
</gene>
<dbReference type="Proteomes" id="UP000277464">
    <property type="component" value="Chromosome"/>
</dbReference>
<proteinExistence type="predicted"/>
<sequence>MECKASGGDCKSVIQKYLDISNQNSKELAEACTGGGVACVTWEELIQGSTNVANDPHSGQFRLDEKLKDPDAAAIVNYLNGSDLKFLKDNITEGDRLLSVISDPTSWPVAVMGGKAFITNAVNNTKEQLIAVGVGVGLGAGI</sequence>
<evidence type="ECO:0000313" key="2">
    <source>
        <dbReference type="Proteomes" id="UP000277464"/>
    </source>
</evidence>
<accession>A0A7Z8ZS73</accession>